<accession>A0ACC2HGL5</accession>
<organism evidence="1 2">
    <name type="scientific">Dallia pectoralis</name>
    <name type="common">Alaska blackfish</name>
    <dbReference type="NCBI Taxonomy" id="75939"/>
    <lineage>
        <taxon>Eukaryota</taxon>
        <taxon>Metazoa</taxon>
        <taxon>Chordata</taxon>
        <taxon>Craniata</taxon>
        <taxon>Vertebrata</taxon>
        <taxon>Euteleostomi</taxon>
        <taxon>Actinopterygii</taxon>
        <taxon>Neopterygii</taxon>
        <taxon>Teleostei</taxon>
        <taxon>Protacanthopterygii</taxon>
        <taxon>Esociformes</taxon>
        <taxon>Umbridae</taxon>
        <taxon>Dallia</taxon>
    </lineage>
</organism>
<gene>
    <name evidence="1" type="ORF">DPEC_G00022950</name>
</gene>
<protein>
    <submittedName>
        <fullName evidence="1">Uncharacterized protein</fullName>
    </submittedName>
</protein>
<dbReference type="EMBL" id="CM055729">
    <property type="protein sequence ID" value="KAJ8015129.1"/>
    <property type="molecule type" value="Genomic_DNA"/>
</dbReference>
<name>A0ACC2HGL5_DALPE</name>
<sequence length="228" mass="24633">MASGLTTSDRETIELSLDARPPPGHGCTNHLPLLFTLAQLQPKPPDVKWPACGKKEALVSCQTRACFLVCEKASGLTLLNRIPVFPHAQVQWNPERGTPRAPPVVRKRFSRSSGGVHVIRRQRGHRPIVSVAIDGNYSRGEMRELTSTGGVPEDLDVLTACCDPLSLRRGSPQNQHNGSRLLVPCDFLMKFHFGALALPPTDGVSSSPVGSHTGLDVEPVLGDMGHMA</sequence>
<proteinExistence type="predicted"/>
<comment type="caution">
    <text evidence="1">The sequence shown here is derived from an EMBL/GenBank/DDBJ whole genome shotgun (WGS) entry which is preliminary data.</text>
</comment>
<dbReference type="Proteomes" id="UP001157502">
    <property type="component" value="Chromosome 2"/>
</dbReference>
<evidence type="ECO:0000313" key="1">
    <source>
        <dbReference type="EMBL" id="KAJ8015129.1"/>
    </source>
</evidence>
<evidence type="ECO:0000313" key="2">
    <source>
        <dbReference type="Proteomes" id="UP001157502"/>
    </source>
</evidence>
<reference evidence="1" key="1">
    <citation type="submission" date="2021-05" db="EMBL/GenBank/DDBJ databases">
        <authorList>
            <person name="Pan Q."/>
            <person name="Jouanno E."/>
            <person name="Zahm M."/>
            <person name="Klopp C."/>
            <person name="Cabau C."/>
            <person name="Louis A."/>
            <person name="Berthelot C."/>
            <person name="Parey E."/>
            <person name="Roest Crollius H."/>
            <person name="Montfort J."/>
            <person name="Robinson-Rechavi M."/>
            <person name="Bouchez O."/>
            <person name="Lampietro C."/>
            <person name="Lopez Roques C."/>
            <person name="Donnadieu C."/>
            <person name="Postlethwait J."/>
            <person name="Bobe J."/>
            <person name="Dillon D."/>
            <person name="Chandos A."/>
            <person name="von Hippel F."/>
            <person name="Guiguen Y."/>
        </authorList>
    </citation>
    <scope>NUCLEOTIDE SEQUENCE</scope>
    <source>
        <strain evidence="1">YG-Jan2019</strain>
    </source>
</reference>
<keyword evidence="2" id="KW-1185">Reference proteome</keyword>